<dbReference type="Gene3D" id="3.40.630.30">
    <property type="match status" value="1"/>
</dbReference>
<sequence length="151" mass="16816">MSLTPADFTLTTAPLSELDGLTWNAMARLRQDVFVVEQDCAYPDLDGRDEEATTLHLWAAAPDGTVAATLRILHEDQGRARRIGRVATAQEWRGNGLMGHLLETAISRCGGLPIELEAQSHLQAWYERFGFERVGEEFLEDGILHVPMRKG</sequence>
<keyword evidence="3" id="KW-1185">Reference proteome</keyword>
<proteinExistence type="predicted"/>
<reference evidence="2 3" key="1">
    <citation type="submission" date="2018-07" db="EMBL/GenBank/DDBJ databases">
        <title>Arthrobacter sp. nov., isolated from raw cow's milk with high bacterial count.</title>
        <authorList>
            <person name="Hahne J."/>
            <person name="Isele D."/>
            <person name="Lipski A."/>
        </authorList>
    </citation>
    <scope>NUCLEOTIDE SEQUENCE [LARGE SCALE GENOMIC DNA]</scope>
    <source>
        <strain evidence="2 3">JZ R-183</strain>
    </source>
</reference>
<dbReference type="CDD" id="cd04301">
    <property type="entry name" value="NAT_SF"/>
    <property type="match status" value="1"/>
</dbReference>
<dbReference type="InterPro" id="IPR016181">
    <property type="entry name" value="Acyl_CoA_acyltransferase"/>
</dbReference>
<protein>
    <submittedName>
        <fullName evidence="2">GNAT family N-acetyltransferase</fullName>
    </submittedName>
</protein>
<keyword evidence="2" id="KW-0808">Transferase</keyword>
<name>A0A496PIG1_9MICC</name>
<evidence type="ECO:0000313" key="2">
    <source>
        <dbReference type="EMBL" id="RKW70262.1"/>
    </source>
</evidence>
<dbReference type="Pfam" id="PF13673">
    <property type="entry name" value="Acetyltransf_10"/>
    <property type="match status" value="1"/>
</dbReference>
<evidence type="ECO:0000313" key="3">
    <source>
        <dbReference type="Proteomes" id="UP000273119"/>
    </source>
</evidence>
<evidence type="ECO:0000259" key="1">
    <source>
        <dbReference type="PROSITE" id="PS51186"/>
    </source>
</evidence>
<feature type="domain" description="N-acetyltransferase" evidence="1">
    <location>
        <begin position="13"/>
        <end position="151"/>
    </location>
</feature>
<accession>A0A496PIG1</accession>
<dbReference type="EMBL" id="QQXL01000005">
    <property type="protein sequence ID" value="RKW70262.1"/>
    <property type="molecule type" value="Genomic_DNA"/>
</dbReference>
<dbReference type="Proteomes" id="UP000273119">
    <property type="component" value="Unassembled WGS sequence"/>
</dbReference>
<gene>
    <name evidence="2" type="ORF">DWQ67_08890</name>
</gene>
<dbReference type="PROSITE" id="PS51186">
    <property type="entry name" value="GNAT"/>
    <property type="match status" value="1"/>
</dbReference>
<comment type="caution">
    <text evidence="2">The sequence shown here is derived from an EMBL/GenBank/DDBJ whole genome shotgun (WGS) entry which is preliminary data.</text>
</comment>
<dbReference type="AlphaFoldDB" id="A0A496PIG1"/>
<dbReference type="RefSeq" id="WP_121485452.1">
    <property type="nucleotide sequence ID" value="NZ_QQXL01000005.1"/>
</dbReference>
<dbReference type="InterPro" id="IPR000182">
    <property type="entry name" value="GNAT_dom"/>
</dbReference>
<dbReference type="GO" id="GO:0016747">
    <property type="term" value="F:acyltransferase activity, transferring groups other than amino-acyl groups"/>
    <property type="evidence" value="ECO:0007669"/>
    <property type="project" value="InterPro"/>
</dbReference>
<organism evidence="2 3">
    <name type="scientific">Galactobacter caseinivorans</name>
    <dbReference type="NCBI Taxonomy" id="2676123"/>
    <lineage>
        <taxon>Bacteria</taxon>
        <taxon>Bacillati</taxon>
        <taxon>Actinomycetota</taxon>
        <taxon>Actinomycetes</taxon>
        <taxon>Micrococcales</taxon>
        <taxon>Micrococcaceae</taxon>
        <taxon>Galactobacter</taxon>
    </lineage>
</organism>
<dbReference type="SUPFAM" id="SSF55729">
    <property type="entry name" value="Acyl-CoA N-acyltransferases (Nat)"/>
    <property type="match status" value="1"/>
</dbReference>